<evidence type="ECO:0000313" key="3">
    <source>
        <dbReference type="Proteomes" id="UP000037460"/>
    </source>
</evidence>
<reference evidence="3" key="1">
    <citation type="journal article" date="2015" name="PLoS Genet.">
        <title>Genome Sequence and Transcriptome Analyses of Chrysochromulina tobin: Metabolic Tools for Enhanced Algal Fitness in the Prominent Order Prymnesiales (Haptophyceae).</title>
        <authorList>
            <person name="Hovde B.T."/>
            <person name="Deodato C.R."/>
            <person name="Hunsperger H.M."/>
            <person name="Ryken S.A."/>
            <person name="Yost W."/>
            <person name="Jha R.K."/>
            <person name="Patterson J."/>
            <person name="Monnat R.J. Jr."/>
            <person name="Barlow S.B."/>
            <person name="Starkenburg S.R."/>
            <person name="Cattolico R.A."/>
        </authorList>
    </citation>
    <scope>NUCLEOTIDE SEQUENCE</scope>
    <source>
        <strain evidence="3">CCMP291</strain>
    </source>
</reference>
<dbReference type="Proteomes" id="UP000037460">
    <property type="component" value="Unassembled WGS sequence"/>
</dbReference>
<keyword evidence="1" id="KW-0812">Transmembrane</keyword>
<organism evidence="2 3">
    <name type="scientific">Chrysochromulina tobinii</name>
    <dbReference type="NCBI Taxonomy" id="1460289"/>
    <lineage>
        <taxon>Eukaryota</taxon>
        <taxon>Haptista</taxon>
        <taxon>Haptophyta</taxon>
        <taxon>Prymnesiophyceae</taxon>
        <taxon>Prymnesiales</taxon>
        <taxon>Chrysochromulinaceae</taxon>
        <taxon>Chrysochromulina</taxon>
    </lineage>
</organism>
<feature type="transmembrane region" description="Helical" evidence="1">
    <location>
        <begin position="31"/>
        <end position="50"/>
    </location>
</feature>
<evidence type="ECO:0000313" key="2">
    <source>
        <dbReference type="EMBL" id="KOO26348.1"/>
    </source>
</evidence>
<accession>A0A0M0JJC9</accession>
<gene>
    <name evidence="2" type="ORF">Ctob_002245</name>
</gene>
<comment type="caution">
    <text evidence="2">The sequence shown here is derived from an EMBL/GenBank/DDBJ whole genome shotgun (WGS) entry which is preliminary data.</text>
</comment>
<name>A0A0M0JJC9_9EUKA</name>
<keyword evidence="3" id="KW-1185">Reference proteome</keyword>
<dbReference type="EMBL" id="JWZX01002865">
    <property type="protein sequence ID" value="KOO26348.1"/>
    <property type="molecule type" value="Genomic_DNA"/>
</dbReference>
<proteinExistence type="predicted"/>
<keyword evidence="1" id="KW-0472">Membrane</keyword>
<evidence type="ECO:0000256" key="1">
    <source>
        <dbReference type="SAM" id="Phobius"/>
    </source>
</evidence>
<protein>
    <submittedName>
        <fullName evidence="2">Uncharacterized protein</fullName>
    </submittedName>
</protein>
<sequence length="208" mass="23862">MHDEKLVALVAGVIGVWTVSVLILLVTLRLTLHVCVGISTAMVLIFLVALRRATLRFCASVRPFHILKTDQIDCEIRPPSDGVWHVLAFIWRVFGSGRLYQAFLRWLNRKYLHWDTRFEDLGQNAATEVLSYCRTYGVQVEPWVWEKSAGEYTTMNEWFTRKSSRTSSSTSATWASRSTSSTWSIRATSCTSRLQTTTATTHRLRARW</sequence>
<keyword evidence="1" id="KW-1133">Transmembrane helix</keyword>
<feature type="transmembrane region" description="Helical" evidence="1">
    <location>
        <begin position="7"/>
        <end position="25"/>
    </location>
</feature>
<dbReference type="AlphaFoldDB" id="A0A0M0JJC9"/>